<keyword evidence="2" id="KW-1185">Reference proteome</keyword>
<proteinExistence type="predicted"/>
<comment type="caution">
    <text evidence="1">The sequence shown here is derived from an EMBL/GenBank/DDBJ whole genome shotgun (WGS) entry which is preliminary data.</text>
</comment>
<evidence type="ECO:0000313" key="2">
    <source>
        <dbReference type="Proteomes" id="UP001597349"/>
    </source>
</evidence>
<reference evidence="2" key="1">
    <citation type="journal article" date="2019" name="Int. J. Syst. Evol. Microbiol.">
        <title>The Global Catalogue of Microorganisms (GCM) 10K type strain sequencing project: providing services to taxonomists for standard genome sequencing and annotation.</title>
        <authorList>
            <consortium name="The Broad Institute Genomics Platform"/>
            <consortium name="The Broad Institute Genome Sequencing Center for Infectious Disease"/>
            <person name="Wu L."/>
            <person name="Ma J."/>
        </authorList>
    </citation>
    <scope>NUCLEOTIDE SEQUENCE [LARGE SCALE GENOMIC DNA]</scope>
    <source>
        <strain evidence="2">CGMCC 1.16226</strain>
    </source>
</reference>
<accession>A0ABW4WMB9</accession>
<organism evidence="1 2">
    <name type="scientific">Mesorhizobium calcicola</name>
    <dbReference type="NCBI Taxonomy" id="1300310"/>
    <lineage>
        <taxon>Bacteria</taxon>
        <taxon>Pseudomonadati</taxon>
        <taxon>Pseudomonadota</taxon>
        <taxon>Alphaproteobacteria</taxon>
        <taxon>Hyphomicrobiales</taxon>
        <taxon>Phyllobacteriaceae</taxon>
        <taxon>Mesorhizobium</taxon>
    </lineage>
</organism>
<protein>
    <submittedName>
        <fullName evidence="1">Uncharacterized protein</fullName>
    </submittedName>
</protein>
<sequence length="87" mass="10299">MSRSLVINFNIDQAELYGLIHRVRNFGEDVYRFLRTNGWGEIDIGEVDAATTQLIMRDIKHSKLRRVTAWVEEEMRRQHLLGEVEVR</sequence>
<dbReference type="EMBL" id="JBHUGY010000061">
    <property type="protein sequence ID" value="MFD2057636.1"/>
    <property type="molecule type" value="Genomic_DNA"/>
</dbReference>
<name>A0ABW4WMB9_9HYPH</name>
<dbReference type="Proteomes" id="UP001597349">
    <property type="component" value="Unassembled WGS sequence"/>
</dbReference>
<evidence type="ECO:0000313" key="1">
    <source>
        <dbReference type="EMBL" id="MFD2057636.1"/>
    </source>
</evidence>
<gene>
    <name evidence="1" type="ORF">ACFSQT_32485</name>
</gene>
<dbReference type="RefSeq" id="WP_379025775.1">
    <property type="nucleotide sequence ID" value="NZ_JBHUGY010000061.1"/>
</dbReference>